<evidence type="ECO:0000256" key="1">
    <source>
        <dbReference type="SAM" id="Phobius"/>
    </source>
</evidence>
<feature type="transmembrane region" description="Helical" evidence="1">
    <location>
        <begin position="15"/>
        <end position="36"/>
    </location>
</feature>
<keyword evidence="1" id="KW-0472">Membrane</keyword>
<evidence type="ECO:0000313" key="2">
    <source>
        <dbReference type="EMBL" id="GEO17114.1"/>
    </source>
</evidence>
<comment type="caution">
    <text evidence="2">The sequence shown here is derived from an EMBL/GenBank/DDBJ whole genome shotgun (WGS) entry which is preliminary data.</text>
</comment>
<reference evidence="2 3" key="1">
    <citation type="submission" date="2019-07" db="EMBL/GenBank/DDBJ databases">
        <title>Whole genome shotgun sequence of Microvirga aerophila NBRC 106136.</title>
        <authorList>
            <person name="Hosoyama A."/>
            <person name="Uohara A."/>
            <person name="Ohji S."/>
            <person name="Ichikawa N."/>
        </authorList>
    </citation>
    <scope>NUCLEOTIDE SEQUENCE [LARGE SCALE GENOMIC DNA]</scope>
    <source>
        <strain evidence="2 3">NBRC 106136</strain>
    </source>
</reference>
<dbReference type="Proteomes" id="UP000321085">
    <property type="component" value="Unassembled WGS sequence"/>
</dbReference>
<sequence length="92" mass="10195">MGLTRLIPKEWSIRLHLFAFDAAILVPLILLASFFATKFAERERERYHEVAKALAADIAADVDRELDGTIAALQALSASPRCFYSIGGCDVR</sequence>
<dbReference type="AlphaFoldDB" id="A0A512BYS4"/>
<keyword evidence="3" id="KW-1185">Reference proteome</keyword>
<keyword evidence="1" id="KW-1133">Transmembrane helix</keyword>
<dbReference type="RefSeq" id="WP_114188731.1">
    <property type="nucleotide sequence ID" value="NZ_BJYU01000088.1"/>
</dbReference>
<name>A0A512BYS4_9HYPH</name>
<gene>
    <name evidence="2" type="ORF">MAE02_48100</name>
</gene>
<organism evidence="2 3">
    <name type="scientific">Microvirga aerophila</name>
    <dbReference type="NCBI Taxonomy" id="670291"/>
    <lineage>
        <taxon>Bacteria</taxon>
        <taxon>Pseudomonadati</taxon>
        <taxon>Pseudomonadota</taxon>
        <taxon>Alphaproteobacteria</taxon>
        <taxon>Hyphomicrobiales</taxon>
        <taxon>Methylobacteriaceae</taxon>
        <taxon>Microvirga</taxon>
    </lineage>
</organism>
<accession>A0A512BYS4</accession>
<dbReference type="EMBL" id="BJYU01000088">
    <property type="protein sequence ID" value="GEO17114.1"/>
    <property type="molecule type" value="Genomic_DNA"/>
</dbReference>
<keyword evidence="1" id="KW-0812">Transmembrane</keyword>
<protein>
    <submittedName>
        <fullName evidence="2">Uncharacterized protein</fullName>
    </submittedName>
</protein>
<proteinExistence type="predicted"/>
<evidence type="ECO:0000313" key="3">
    <source>
        <dbReference type="Proteomes" id="UP000321085"/>
    </source>
</evidence>